<feature type="transmembrane region" description="Helical" evidence="7">
    <location>
        <begin position="284"/>
        <end position="309"/>
    </location>
</feature>
<evidence type="ECO:0000256" key="6">
    <source>
        <dbReference type="SAM" id="MobiDB-lite"/>
    </source>
</evidence>
<accession>A0A0G3G6L8</accession>
<feature type="transmembrane region" description="Helical" evidence="7">
    <location>
        <begin position="648"/>
        <end position="668"/>
    </location>
</feature>
<feature type="transmembrane region" description="Helical" evidence="7">
    <location>
        <begin position="424"/>
        <end position="445"/>
    </location>
</feature>
<dbReference type="STRING" id="106634.TVD_03640"/>
<sequence>MDTIYLLIVLAPLFGAIAAGLFGRQIGRAGAHTVTILGVAVSFILSVVVFWAHVFGDAGVYNETLYTWLVSDGIQFEVGFLVDNLTVMMMLVVTFVSLMVHIYTIGYMKDDPGYQRFFAYISLFTFSMLMLVMANNFMQLFFGWEAVGLVSYLLIGFWYKRPTATYANMKAFIVNRVGDFGFLIGIAALVFYTGSLNYTEVFAEGQAMSEATITIWPGWTFGLLDLALIFLFIGAMGKSAQVPLHVWLPDSMEGPTPISALIHAATMVTAGIFMVARMSPLYEFSVAALSFILIIGAITAFFMGLIGLVQNDIKRVVAYSTLSQLGYMTVALGASAYAAGLFHLMTHAFFKALLFLAAGSVIIAMHHLQDMRAMGGLRRYMPITYVTALIGSLALIGFPFFSGFFSKDAIIEAVGYSETPGATFAYWLVLAGVFVTALYTFRMFFMVFHGEERYDQAHKYMPDHGDEHDDEHGDDHHHGPLQPKESPWVVTVPLILLAIPSVVAGYFIGPMLFGDFFANSLFVLPEQDVLATKGETYTGVIGFVLHGLMLPAFWLAMAGLATAWYLYMKRPELPALIAERLKLGVRILEDKYGFDRFNDWFFAGGSVRLGRALWRYGDALIIDGLLVNGTARSIGWISSRVRHMQSGFLYHYAFVMIIGLLVLMFAFVI</sequence>
<dbReference type="GO" id="GO:0003954">
    <property type="term" value="F:NADH dehydrogenase activity"/>
    <property type="evidence" value="ECO:0007669"/>
    <property type="project" value="TreeGrafter"/>
</dbReference>
<keyword evidence="10" id="KW-0830">Ubiquinone</keyword>
<feature type="transmembrane region" description="Helical" evidence="7">
    <location>
        <begin position="543"/>
        <end position="567"/>
    </location>
</feature>
<dbReference type="InterPro" id="IPR018393">
    <property type="entry name" value="NADHpl_OxRdtase_5_subgr"/>
</dbReference>
<dbReference type="PANTHER" id="PTHR42829">
    <property type="entry name" value="NADH-UBIQUINONE OXIDOREDUCTASE CHAIN 5"/>
    <property type="match status" value="1"/>
</dbReference>
<feature type="transmembrane region" description="Helical" evidence="7">
    <location>
        <begin position="140"/>
        <end position="159"/>
    </location>
</feature>
<evidence type="ECO:0000256" key="7">
    <source>
        <dbReference type="SAM" id="Phobius"/>
    </source>
</evidence>
<feature type="transmembrane region" description="Helical" evidence="7">
    <location>
        <begin position="180"/>
        <end position="198"/>
    </location>
</feature>
<evidence type="ECO:0000259" key="8">
    <source>
        <dbReference type="Pfam" id="PF00361"/>
    </source>
</evidence>
<dbReference type="InterPro" id="IPR003945">
    <property type="entry name" value="NU5C-like"/>
</dbReference>
<feature type="region of interest" description="Disordered" evidence="6">
    <location>
        <begin position="459"/>
        <end position="480"/>
    </location>
</feature>
<feature type="domain" description="NADH:quinone oxidoreductase/Mrp antiporter transmembrane" evidence="8">
    <location>
        <begin position="134"/>
        <end position="418"/>
    </location>
</feature>
<gene>
    <name evidence="10" type="ORF">TVD_03640</name>
</gene>
<dbReference type="PATRIC" id="fig|106634.4.peg.742"/>
<dbReference type="GO" id="GO:0012505">
    <property type="term" value="C:endomembrane system"/>
    <property type="evidence" value="ECO:0007669"/>
    <property type="project" value="UniProtKB-SubCell"/>
</dbReference>
<feature type="compositionally biased region" description="Basic and acidic residues" evidence="6">
    <location>
        <begin position="459"/>
        <end position="478"/>
    </location>
</feature>
<feature type="transmembrane region" description="Helical" evidence="7">
    <location>
        <begin position="316"/>
        <end position="342"/>
    </location>
</feature>
<feature type="transmembrane region" description="Helical" evidence="7">
    <location>
        <begin position="34"/>
        <end position="54"/>
    </location>
</feature>
<feature type="transmembrane region" description="Helical" evidence="7">
    <location>
        <begin position="85"/>
        <end position="105"/>
    </location>
</feature>
<evidence type="ECO:0000256" key="1">
    <source>
        <dbReference type="ARBA" id="ARBA00004127"/>
    </source>
</evidence>
<proteinExistence type="predicted"/>
<evidence type="ECO:0000256" key="4">
    <source>
        <dbReference type="ARBA" id="ARBA00023136"/>
    </source>
</evidence>
<dbReference type="GO" id="GO:0042773">
    <property type="term" value="P:ATP synthesis coupled electron transport"/>
    <property type="evidence" value="ECO:0007669"/>
    <property type="project" value="InterPro"/>
</dbReference>
<keyword evidence="11" id="KW-1185">Reference proteome</keyword>
<keyword evidence="4 7" id="KW-0472">Membrane</keyword>
<feature type="transmembrane region" description="Helical" evidence="7">
    <location>
        <begin position="218"/>
        <end position="237"/>
    </location>
</feature>
<dbReference type="PANTHER" id="PTHR42829:SF2">
    <property type="entry name" value="NADH-UBIQUINONE OXIDOREDUCTASE CHAIN 5"/>
    <property type="match status" value="1"/>
</dbReference>
<dbReference type="RefSeq" id="WP_047250829.1">
    <property type="nucleotide sequence ID" value="NZ_CP011367.1"/>
</dbReference>
<protein>
    <submittedName>
        <fullName evidence="10">NADH:ubiquinone oxidoreductase subunit L</fullName>
    </submittedName>
</protein>
<keyword evidence="3 7" id="KW-1133">Transmembrane helix</keyword>
<evidence type="ECO:0000256" key="2">
    <source>
        <dbReference type="ARBA" id="ARBA00022692"/>
    </source>
</evidence>
<evidence type="ECO:0000259" key="9">
    <source>
        <dbReference type="Pfam" id="PF00662"/>
    </source>
</evidence>
<dbReference type="Gene3D" id="1.20.5.2700">
    <property type="match status" value="1"/>
</dbReference>
<feature type="transmembrane region" description="Helical" evidence="7">
    <location>
        <begin position="348"/>
        <end position="368"/>
    </location>
</feature>
<evidence type="ECO:0000256" key="5">
    <source>
        <dbReference type="RuleBase" id="RU000320"/>
    </source>
</evidence>
<comment type="subcellular location">
    <subcellularLocation>
        <location evidence="1">Endomembrane system</location>
        <topology evidence="1">Multi-pass membrane protein</topology>
    </subcellularLocation>
    <subcellularLocation>
        <location evidence="5">Membrane</location>
        <topology evidence="5">Multi-pass membrane protein</topology>
    </subcellularLocation>
</comment>
<dbReference type="NCBIfam" id="NF005141">
    <property type="entry name" value="PRK06590.1"/>
    <property type="match status" value="1"/>
</dbReference>
<dbReference type="GO" id="GO:0008137">
    <property type="term" value="F:NADH dehydrogenase (ubiquinone) activity"/>
    <property type="evidence" value="ECO:0007669"/>
    <property type="project" value="InterPro"/>
</dbReference>
<feature type="transmembrane region" description="Helical" evidence="7">
    <location>
        <begin position="117"/>
        <end position="134"/>
    </location>
</feature>
<keyword evidence="2 5" id="KW-0812">Transmembrane</keyword>
<dbReference type="Pfam" id="PF00662">
    <property type="entry name" value="Proton_antipo_N"/>
    <property type="match status" value="1"/>
</dbReference>
<dbReference type="GO" id="GO:0016020">
    <property type="term" value="C:membrane"/>
    <property type="evidence" value="ECO:0007669"/>
    <property type="project" value="UniProtKB-SubCell"/>
</dbReference>
<dbReference type="InterPro" id="IPR001516">
    <property type="entry name" value="Proton_antipo_N"/>
</dbReference>
<evidence type="ECO:0000313" key="11">
    <source>
        <dbReference type="Proteomes" id="UP000064201"/>
    </source>
</evidence>
<dbReference type="InterPro" id="IPR001750">
    <property type="entry name" value="ND/Mrp_TM"/>
</dbReference>
<dbReference type="EMBL" id="CP011367">
    <property type="protein sequence ID" value="AKJ94516.1"/>
    <property type="molecule type" value="Genomic_DNA"/>
</dbReference>
<feature type="transmembrane region" description="Helical" evidence="7">
    <location>
        <begin position="380"/>
        <end position="404"/>
    </location>
</feature>
<dbReference type="Proteomes" id="UP000064201">
    <property type="component" value="Chromosome"/>
</dbReference>
<name>A0A0G3G6L8_9GAMM</name>
<dbReference type="GO" id="GO:0015990">
    <property type="term" value="P:electron transport coupled proton transport"/>
    <property type="evidence" value="ECO:0007669"/>
    <property type="project" value="TreeGrafter"/>
</dbReference>
<evidence type="ECO:0000313" key="10">
    <source>
        <dbReference type="EMBL" id="AKJ94516.1"/>
    </source>
</evidence>
<dbReference type="NCBIfam" id="TIGR01974">
    <property type="entry name" value="NDH_I_L"/>
    <property type="match status" value="1"/>
</dbReference>
<feature type="transmembrane region" description="Helical" evidence="7">
    <location>
        <begin position="488"/>
        <end position="508"/>
    </location>
</feature>
<dbReference type="Pfam" id="PF00361">
    <property type="entry name" value="Proton_antipo_M"/>
    <property type="match status" value="1"/>
</dbReference>
<dbReference type="PRINTS" id="PR01434">
    <property type="entry name" value="NADHDHGNASE5"/>
</dbReference>
<feature type="transmembrane region" description="Helical" evidence="7">
    <location>
        <begin position="6"/>
        <end position="22"/>
    </location>
</feature>
<evidence type="ECO:0000256" key="3">
    <source>
        <dbReference type="ARBA" id="ARBA00022989"/>
    </source>
</evidence>
<feature type="transmembrane region" description="Helical" evidence="7">
    <location>
        <begin position="258"/>
        <end position="278"/>
    </location>
</feature>
<dbReference type="OrthoDB" id="9811798at2"/>
<dbReference type="PRINTS" id="PR01435">
    <property type="entry name" value="NPOXDRDTASE5"/>
</dbReference>
<reference evidence="10 11" key="1">
    <citation type="submission" date="2015-04" db="EMBL/GenBank/DDBJ databases">
        <title>Complete Sequence for the Genome of the Thioalkalivibrio versutus D301.</title>
        <authorList>
            <person name="Mu T."/>
            <person name="Zhou J."/>
            <person name="Xu X."/>
        </authorList>
    </citation>
    <scope>NUCLEOTIDE SEQUENCE [LARGE SCALE GENOMIC DNA]</scope>
    <source>
        <strain evidence="10 11">D301</strain>
    </source>
</reference>
<organism evidence="10 11">
    <name type="scientific">Thioalkalivibrio versutus</name>
    <dbReference type="NCBI Taxonomy" id="106634"/>
    <lineage>
        <taxon>Bacteria</taxon>
        <taxon>Pseudomonadati</taxon>
        <taxon>Pseudomonadota</taxon>
        <taxon>Gammaproteobacteria</taxon>
        <taxon>Chromatiales</taxon>
        <taxon>Ectothiorhodospiraceae</taxon>
        <taxon>Thioalkalivibrio</taxon>
    </lineage>
</organism>
<dbReference type="AlphaFoldDB" id="A0A0G3G6L8"/>
<dbReference type="KEGG" id="tvr:TVD_03640"/>
<feature type="domain" description="NADH-Ubiquinone oxidoreductase (complex I) chain 5 N-terminal" evidence="9">
    <location>
        <begin position="68"/>
        <end position="118"/>
    </location>
</feature>